<evidence type="ECO:0000313" key="2">
    <source>
        <dbReference type="EMBL" id="KJR87604.1"/>
    </source>
</evidence>
<evidence type="ECO:0000256" key="1">
    <source>
        <dbReference type="SAM" id="MobiDB-lite"/>
    </source>
</evidence>
<dbReference type="VEuPathDB" id="FungiDB:SPSK_01873"/>
<accession>A0A0F2MEV5</accession>
<dbReference type="AlphaFoldDB" id="A0A0F2MEV5"/>
<dbReference type="RefSeq" id="XP_016590280.1">
    <property type="nucleotide sequence ID" value="XM_016728772.1"/>
</dbReference>
<feature type="compositionally biased region" description="Basic and acidic residues" evidence="1">
    <location>
        <begin position="108"/>
        <end position="123"/>
    </location>
</feature>
<organism evidence="2 3">
    <name type="scientific">Sporothrix schenckii 1099-18</name>
    <dbReference type="NCBI Taxonomy" id="1397361"/>
    <lineage>
        <taxon>Eukaryota</taxon>
        <taxon>Fungi</taxon>
        <taxon>Dikarya</taxon>
        <taxon>Ascomycota</taxon>
        <taxon>Pezizomycotina</taxon>
        <taxon>Sordariomycetes</taxon>
        <taxon>Sordariomycetidae</taxon>
        <taxon>Ophiostomatales</taxon>
        <taxon>Ophiostomataceae</taxon>
        <taxon>Sporothrix</taxon>
    </lineage>
</organism>
<reference evidence="2 3" key="2">
    <citation type="journal article" date="2015" name="Eukaryot. Cell">
        <title>Asexual propagation of a virulent clone complex in a human and feline outbreak of sporotrichosis.</title>
        <authorList>
            <person name="Teixeira Mde M."/>
            <person name="Rodrigues A.M."/>
            <person name="Tsui C.K."/>
            <person name="de Almeida L.G."/>
            <person name="Van Diepeningen A.D."/>
            <person name="van den Ende B.G."/>
            <person name="Fernandes G.F."/>
            <person name="Kano R."/>
            <person name="Hamelin R.C."/>
            <person name="Lopes-Bezerra L.M."/>
            <person name="Vasconcelos A.T."/>
            <person name="de Hoog S."/>
            <person name="de Camargo Z.P."/>
            <person name="Felipe M.S."/>
        </authorList>
    </citation>
    <scope>NUCLEOTIDE SEQUENCE [LARGE SCALE GENOMIC DNA]</scope>
    <source>
        <strain evidence="2 3">1099-18</strain>
    </source>
</reference>
<dbReference type="GeneID" id="27664049"/>
<sequence length="250" mass="27482">METLFKDCGFGHPVTIETKALVESVAKEKNELRSNDIARVLITRFAHDDSLVKLLQQSAIEHFSSAPVRSGGYNAGQEEKHDEDEEDDEDADENYDNGKFIDSGAVEAKGKEANEATKNKEENNGPDQTPQLFQHGVLLLVRAMKVFDANSLHSIPLYSLARFIVFPSTHLLPSTLLAFRQSLDPALNGSSIPAEIAPRRKTSVDNQIVPTSPAKRSRVVTDNSSQESRPLNPATIRGRTTVPQCKATTT</sequence>
<reference evidence="2 3" key="1">
    <citation type="journal article" date="2014" name="BMC Genomics">
        <title>Comparative genomics of the major fungal agents of human and animal Sporotrichosis: Sporothrix schenckii and Sporothrix brasiliensis.</title>
        <authorList>
            <person name="Teixeira M.M."/>
            <person name="de Almeida L.G."/>
            <person name="Kubitschek-Barreira P."/>
            <person name="Alves F.L."/>
            <person name="Kioshima E.S."/>
            <person name="Abadio A.K."/>
            <person name="Fernandes L."/>
            <person name="Derengowski L.S."/>
            <person name="Ferreira K.S."/>
            <person name="Souza R.C."/>
            <person name="Ruiz J.C."/>
            <person name="de Andrade N.C."/>
            <person name="Paes H.C."/>
            <person name="Nicola A.M."/>
            <person name="Albuquerque P."/>
            <person name="Gerber A.L."/>
            <person name="Martins V.P."/>
            <person name="Peconick L.D."/>
            <person name="Neto A.V."/>
            <person name="Chaucanez C.B."/>
            <person name="Silva P.A."/>
            <person name="Cunha O.L."/>
            <person name="de Oliveira F.F."/>
            <person name="dos Santos T.C."/>
            <person name="Barros A.L."/>
            <person name="Soares M.A."/>
            <person name="de Oliveira L.M."/>
            <person name="Marini M.M."/>
            <person name="Villalobos-Duno H."/>
            <person name="Cunha M.M."/>
            <person name="de Hoog S."/>
            <person name="da Silveira J.F."/>
            <person name="Henrissat B."/>
            <person name="Nino-Vega G.A."/>
            <person name="Cisalpino P.S."/>
            <person name="Mora-Montes H.M."/>
            <person name="Almeida S.R."/>
            <person name="Stajich J.E."/>
            <person name="Lopes-Bezerra L.M."/>
            <person name="Vasconcelos A.T."/>
            <person name="Felipe M.S."/>
        </authorList>
    </citation>
    <scope>NUCLEOTIDE SEQUENCE [LARGE SCALE GENOMIC DNA]</scope>
    <source>
        <strain evidence="2 3">1099-18</strain>
    </source>
</reference>
<protein>
    <submittedName>
        <fullName evidence="2">Uncharacterized protein</fullName>
    </submittedName>
</protein>
<proteinExistence type="predicted"/>
<dbReference type="KEGG" id="ssck:SPSK_01873"/>
<feature type="compositionally biased region" description="Acidic residues" evidence="1">
    <location>
        <begin position="81"/>
        <end position="95"/>
    </location>
</feature>
<dbReference type="EMBL" id="AXCR01000005">
    <property type="protein sequence ID" value="KJR87604.1"/>
    <property type="molecule type" value="Genomic_DNA"/>
</dbReference>
<feature type="compositionally biased region" description="Polar residues" evidence="1">
    <location>
        <begin position="220"/>
        <end position="229"/>
    </location>
</feature>
<gene>
    <name evidence="2" type="ORF">SPSK_01873</name>
</gene>
<dbReference type="Proteomes" id="UP000033710">
    <property type="component" value="Unassembled WGS sequence"/>
</dbReference>
<feature type="region of interest" description="Disordered" evidence="1">
    <location>
        <begin position="198"/>
        <end position="250"/>
    </location>
</feature>
<evidence type="ECO:0000313" key="3">
    <source>
        <dbReference type="Proteomes" id="UP000033710"/>
    </source>
</evidence>
<comment type="caution">
    <text evidence="2">The sequence shown here is derived from an EMBL/GenBank/DDBJ whole genome shotgun (WGS) entry which is preliminary data.</text>
</comment>
<feature type="compositionally biased region" description="Polar residues" evidence="1">
    <location>
        <begin position="241"/>
        <end position="250"/>
    </location>
</feature>
<name>A0A0F2MEV5_SPOSC</name>
<feature type="region of interest" description="Disordered" evidence="1">
    <location>
        <begin position="66"/>
        <end position="130"/>
    </location>
</feature>